<dbReference type="SUPFAM" id="SSF57756">
    <property type="entry name" value="Retrovirus zinc finger-like domains"/>
    <property type="match status" value="1"/>
</dbReference>
<feature type="compositionally biased region" description="Basic and acidic residues" evidence="7">
    <location>
        <begin position="383"/>
        <end position="419"/>
    </location>
</feature>
<feature type="coiled-coil region" evidence="6">
    <location>
        <begin position="59"/>
        <end position="86"/>
    </location>
</feature>
<keyword evidence="5" id="KW-0479">Metal-binding</keyword>
<dbReference type="CDD" id="cd00303">
    <property type="entry name" value="retropepsin_like"/>
    <property type="match status" value="1"/>
</dbReference>
<evidence type="ECO:0000256" key="4">
    <source>
        <dbReference type="ARBA" id="ARBA00022759"/>
    </source>
</evidence>
<keyword evidence="5" id="KW-0863">Zinc-finger</keyword>
<evidence type="ECO:0000256" key="5">
    <source>
        <dbReference type="PROSITE-ProRule" id="PRU00047"/>
    </source>
</evidence>
<keyword evidence="2" id="KW-0548">Nucleotidyltransferase</keyword>
<proteinExistence type="predicted"/>
<dbReference type="Gene3D" id="1.10.4020.10">
    <property type="entry name" value="DNA breaking-rejoining enzymes"/>
    <property type="match status" value="1"/>
</dbReference>
<dbReference type="GO" id="GO:0004519">
    <property type="term" value="F:endonuclease activity"/>
    <property type="evidence" value="ECO:0007669"/>
    <property type="project" value="UniProtKB-KW"/>
</dbReference>
<dbReference type="Gene3D" id="3.10.10.10">
    <property type="entry name" value="HIV Type 1 Reverse Transcriptase, subunit A, domain 1"/>
    <property type="match status" value="1"/>
</dbReference>
<dbReference type="PANTHER" id="PTHR37984:SF5">
    <property type="entry name" value="PROTEIN NYNRIN-LIKE"/>
    <property type="match status" value="1"/>
</dbReference>
<organism evidence="9 10">
    <name type="scientific">Heterodera trifolii</name>
    <dbReference type="NCBI Taxonomy" id="157864"/>
    <lineage>
        <taxon>Eukaryota</taxon>
        <taxon>Metazoa</taxon>
        <taxon>Ecdysozoa</taxon>
        <taxon>Nematoda</taxon>
        <taxon>Chromadorea</taxon>
        <taxon>Rhabditida</taxon>
        <taxon>Tylenchina</taxon>
        <taxon>Tylenchomorpha</taxon>
        <taxon>Tylenchoidea</taxon>
        <taxon>Heteroderidae</taxon>
        <taxon>Heteroderinae</taxon>
        <taxon>Heterodera</taxon>
    </lineage>
</organism>
<dbReference type="InterPro" id="IPR048270">
    <property type="entry name" value="PNMA_C"/>
</dbReference>
<comment type="caution">
    <text evidence="9">The sequence shown here is derived from an EMBL/GenBank/DDBJ whole genome shotgun (WGS) entry which is preliminary data.</text>
</comment>
<evidence type="ECO:0000259" key="8">
    <source>
        <dbReference type="PROSITE" id="PS50158"/>
    </source>
</evidence>
<dbReference type="InterPro" id="IPR036875">
    <property type="entry name" value="Znf_CCHC_sf"/>
</dbReference>
<dbReference type="Pfam" id="PF14893">
    <property type="entry name" value="PNMA"/>
    <property type="match status" value="1"/>
</dbReference>
<dbReference type="InterPro" id="IPR038269">
    <property type="entry name" value="SCAN_sf"/>
</dbReference>
<sequence>MSERVRELESSIKELENTTELDTFQAKEQMIEAEQEIGRANLRMEYYEKLTKVRFGKVIEKMKEEVKKITENLDTLQSRVQILEFEMDGEIQRTEWIDDGHSVEHDQLPPHSVNGEEPNGGEGRNEMHVDDCEIMIMDPFLGGITPLEGYDGNPGISFSRWVARFEDMLALSQYTETQKLSRLRILLKGQARAEFEAMEPPADTLAAALNHLKRKFENENTRSIARQAMASCKQAPGERVYEFANRLSDAVRTALAGESEEIIRKRMFEEFLEKLTPELQFEVKAGRPTSYSNAYEIAQHFELLLATKRHNQVSIADSVAELSHKVEALAVHRQPMPNRGVGDKRSCFYCKRPGHIIRDCRDRKRDEEQKFRPNQRGFNNRNYGDERFNNRNYGDERFNNRNYGDEQRWNRDRNPRDNRYFSNRGRGQREERTRRTPTPYGRENEQNYGAERRPSPGRRVNFGGGRIGAARIASPLFLALIVVLSLFGQNSATNPMASPMICPPDSPSSLWSIPADPICPTWSPTEIPVPMRLSVFRLNTIQYKTMATACKCVLTKISRRIGFFGGRYEEVTTSPLEVPTAMCRKMKESCESPAGKLVQTNGIFKATENSLEVGWRNWPAAMFWQTKEVSNCYTYETVVFTRHGMAGLNTPVNDCPACSYQSGSCRCPQLSLVWKPEPTQRCIYVKIAEWQGEYSTNIWTAETGDFALTFVNVTEKTDIEENEFIISDQSFAIPKTEYFEMLSRSEEANRKIRKKRAHAFINGVKREYVINETDTTVTWLEPHQEMERLQSVGLVYSSQLAAQLTALSAKVTFNTQKLFAETVRKICNSLRFLADQTLTLAEANPTLLARFFLANPFLTARLVTKEMLEIRPCFAINDREMHFQWQNGRCFERLPVTFYLHSSYETKKHGFLDPKTLIVHPNAKENTCKEFRYLYVPIKGTVMQYDQLSGDAKEIPPDSVRYLARQGKIDFPEVHIQLFRNKVLANLSELYSPESFDETIEVAKIAQEIARLSKPNAWEFNSERTDNMATNIVSNGLFSFLRGGLISINQMWVFICCCYVTLTILLQLIVPAPLAQAIQYLGVGGILLNKVRQIRDHMGQRKQRQPREAIKGKAGQSVIEIEKIAMEQTAAKQTNREKAAVKSRENSPIVEKKNVTFAIPLTERWPSPDVAASTSQQAVREQQAGKNEKNDKVIIAFAGSSQCDEKFRINGEANEWKMSFLLDTGAHVTLCNKYTALKMGIRKLVASDITAVIGISDKLVPILGKAEIKLKIADCEVITTVYVVETKIGGAGSYEMIIGRSTLRQLPLLLDLQSGALIRKRDMKVFICEPQSGRTEAEIQRRGEQETELELCLVKHKDVFSVHDYDLGECTLKAPPILTNSNVPERVKPYPVPEKYEKELKLHIGKMLEAGVIKESYTPWAHNIVLVKKRMGNCVHVWISGP</sequence>
<keyword evidence="5" id="KW-0862">Zinc</keyword>
<dbReference type="GO" id="GO:0016779">
    <property type="term" value="F:nucleotidyltransferase activity"/>
    <property type="evidence" value="ECO:0007669"/>
    <property type="project" value="UniProtKB-KW"/>
</dbReference>
<feature type="domain" description="CCHC-type" evidence="8">
    <location>
        <begin position="347"/>
        <end position="362"/>
    </location>
</feature>
<dbReference type="EMBL" id="JBICBT010000889">
    <property type="protein sequence ID" value="KAL3094919.1"/>
    <property type="molecule type" value="Genomic_DNA"/>
</dbReference>
<dbReference type="SUPFAM" id="SSF56672">
    <property type="entry name" value="DNA/RNA polymerases"/>
    <property type="match status" value="1"/>
</dbReference>
<gene>
    <name evidence="9" type="ORF">niasHT_026805</name>
</gene>
<feature type="region of interest" description="Disordered" evidence="7">
    <location>
        <begin position="102"/>
        <end position="122"/>
    </location>
</feature>
<evidence type="ECO:0000256" key="6">
    <source>
        <dbReference type="SAM" id="Coils"/>
    </source>
</evidence>
<keyword evidence="4" id="KW-0255">Endonuclease</keyword>
<dbReference type="PANTHER" id="PTHR37984">
    <property type="entry name" value="PROTEIN CBG26694"/>
    <property type="match status" value="1"/>
</dbReference>
<dbReference type="InterPro" id="IPR001878">
    <property type="entry name" value="Znf_CCHC"/>
</dbReference>
<evidence type="ECO:0000313" key="10">
    <source>
        <dbReference type="Proteomes" id="UP001620626"/>
    </source>
</evidence>
<keyword evidence="6" id="KW-0175">Coiled coil</keyword>
<evidence type="ECO:0000313" key="9">
    <source>
        <dbReference type="EMBL" id="KAL3094919.1"/>
    </source>
</evidence>
<name>A0ABD2JWC2_9BILA</name>
<feature type="region of interest" description="Disordered" evidence="7">
    <location>
        <begin position="361"/>
        <end position="459"/>
    </location>
</feature>
<keyword evidence="3" id="KW-0540">Nuclease</keyword>
<keyword evidence="4" id="KW-0378">Hydrolase</keyword>
<evidence type="ECO:0000256" key="2">
    <source>
        <dbReference type="ARBA" id="ARBA00022695"/>
    </source>
</evidence>
<dbReference type="Gene3D" id="4.10.60.10">
    <property type="entry name" value="Zinc finger, CCHC-type"/>
    <property type="match status" value="1"/>
</dbReference>
<evidence type="ECO:0000256" key="1">
    <source>
        <dbReference type="ARBA" id="ARBA00022679"/>
    </source>
</evidence>
<protein>
    <recommendedName>
        <fullName evidence="8">CCHC-type domain-containing protein</fullName>
    </recommendedName>
</protein>
<keyword evidence="1" id="KW-0808">Transferase</keyword>
<reference evidence="9 10" key="1">
    <citation type="submission" date="2024-10" db="EMBL/GenBank/DDBJ databases">
        <authorList>
            <person name="Kim D."/>
        </authorList>
    </citation>
    <scope>NUCLEOTIDE SEQUENCE [LARGE SCALE GENOMIC DNA]</scope>
    <source>
        <strain evidence="9">BH-2024</strain>
    </source>
</reference>
<dbReference type="InterPro" id="IPR050951">
    <property type="entry name" value="Retrovirus_Pol_polyprotein"/>
</dbReference>
<dbReference type="Gene3D" id="2.40.70.10">
    <property type="entry name" value="Acid Proteases"/>
    <property type="match status" value="1"/>
</dbReference>
<evidence type="ECO:0000256" key="7">
    <source>
        <dbReference type="SAM" id="MobiDB-lite"/>
    </source>
</evidence>
<dbReference type="SUPFAM" id="SSF50630">
    <property type="entry name" value="Acid proteases"/>
    <property type="match status" value="1"/>
</dbReference>
<keyword evidence="10" id="KW-1185">Reference proteome</keyword>
<dbReference type="PROSITE" id="PS50158">
    <property type="entry name" value="ZF_CCHC"/>
    <property type="match status" value="1"/>
</dbReference>
<accession>A0ABD2JWC2</accession>
<dbReference type="SMART" id="SM00343">
    <property type="entry name" value="ZnF_C2HC"/>
    <property type="match status" value="1"/>
</dbReference>
<feature type="compositionally biased region" description="Basic and acidic residues" evidence="7">
    <location>
        <begin position="442"/>
        <end position="454"/>
    </location>
</feature>
<feature type="compositionally biased region" description="Basic and acidic residues" evidence="7">
    <location>
        <begin position="361"/>
        <end position="371"/>
    </location>
</feature>
<dbReference type="GO" id="GO:0008270">
    <property type="term" value="F:zinc ion binding"/>
    <property type="evidence" value="ECO:0007669"/>
    <property type="project" value="UniProtKB-KW"/>
</dbReference>
<dbReference type="InterPro" id="IPR043502">
    <property type="entry name" value="DNA/RNA_pol_sf"/>
</dbReference>
<dbReference type="Proteomes" id="UP001620626">
    <property type="component" value="Unassembled WGS sequence"/>
</dbReference>
<dbReference type="GO" id="GO:0019899">
    <property type="term" value="F:enzyme binding"/>
    <property type="evidence" value="ECO:0007669"/>
    <property type="project" value="UniProtKB-ARBA"/>
</dbReference>
<evidence type="ECO:0000256" key="3">
    <source>
        <dbReference type="ARBA" id="ARBA00022722"/>
    </source>
</evidence>
<dbReference type="InterPro" id="IPR021109">
    <property type="entry name" value="Peptidase_aspartic_dom_sf"/>
</dbReference>
<dbReference type="Pfam" id="PF00098">
    <property type="entry name" value="zf-CCHC"/>
    <property type="match status" value="1"/>
</dbReference>